<accession>A0A7R9GVF7</accession>
<dbReference type="AlphaFoldDB" id="A0A7R9GVF7"/>
<gene>
    <name evidence="1" type="ORF">TPSB3V08_LOCUS1582</name>
</gene>
<organism evidence="1">
    <name type="scientific">Timema poppense</name>
    <name type="common">Walking stick</name>
    <dbReference type="NCBI Taxonomy" id="170557"/>
    <lineage>
        <taxon>Eukaryota</taxon>
        <taxon>Metazoa</taxon>
        <taxon>Ecdysozoa</taxon>
        <taxon>Arthropoda</taxon>
        <taxon>Hexapoda</taxon>
        <taxon>Insecta</taxon>
        <taxon>Pterygota</taxon>
        <taxon>Neoptera</taxon>
        <taxon>Polyneoptera</taxon>
        <taxon>Phasmatodea</taxon>
        <taxon>Timematodea</taxon>
        <taxon>Timematoidea</taxon>
        <taxon>Timematidae</taxon>
        <taxon>Timema</taxon>
    </lineage>
</organism>
<sequence>MQLFLMETDFELRFRLADELRITRPNYLSEIFNRFNYLNLSLQKLSCDGGFKIEYTILDLGELWLKAKNEYPFLSRKALLFLIPFAYTYLCKTLFSAMETCYATDP</sequence>
<dbReference type="EMBL" id="OD000576">
    <property type="protein sequence ID" value="CAD7398238.1"/>
    <property type="molecule type" value="Genomic_DNA"/>
</dbReference>
<protein>
    <submittedName>
        <fullName evidence="1">Uncharacterized protein</fullName>
    </submittedName>
</protein>
<name>A0A7R9GVF7_TIMPO</name>
<proteinExistence type="predicted"/>
<reference evidence="1" key="1">
    <citation type="submission" date="2020-11" db="EMBL/GenBank/DDBJ databases">
        <authorList>
            <person name="Tran Van P."/>
        </authorList>
    </citation>
    <scope>NUCLEOTIDE SEQUENCE</scope>
</reference>
<evidence type="ECO:0000313" key="1">
    <source>
        <dbReference type="EMBL" id="CAD7398238.1"/>
    </source>
</evidence>